<proteinExistence type="inferred from homology"/>
<dbReference type="GO" id="GO:0035336">
    <property type="term" value="P:long-chain fatty-acyl-CoA metabolic process"/>
    <property type="evidence" value="ECO:0007669"/>
    <property type="project" value="TreeGrafter"/>
</dbReference>
<dbReference type="EMBL" id="QDEB01077737">
    <property type="protein sequence ID" value="RZC34683.1"/>
    <property type="molecule type" value="Genomic_DNA"/>
</dbReference>
<evidence type="ECO:0000313" key="3">
    <source>
        <dbReference type="EMBL" id="RZC34683.1"/>
    </source>
</evidence>
<protein>
    <recommendedName>
        <fullName evidence="1">Fatty acyl-CoA reductase</fullName>
        <ecNumber evidence="1">1.2.1.84</ecNumber>
    </recommendedName>
</protein>
<comment type="caution">
    <text evidence="3">The sequence shown here is derived from an EMBL/GenBank/DDBJ whole genome shotgun (WGS) entry which is preliminary data.</text>
</comment>
<dbReference type="OrthoDB" id="429813at2759"/>
<dbReference type="Proteomes" id="UP000292052">
    <property type="component" value="Unassembled WGS sequence"/>
</dbReference>
<feature type="domain" description="Thioester reductase (TE)" evidence="2">
    <location>
        <begin position="24"/>
        <end position="69"/>
    </location>
</feature>
<dbReference type="SUPFAM" id="SSF51735">
    <property type="entry name" value="NAD(P)-binding Rossmann-fold domains"/>
    <property type="match status" value="1"/>
</dbReference>
<reference evidence="3 4" key="1">
    <citation type="submission" date="2017-03" db="EMBL/GenBank/DDBJ databases">
        <title>Genome of the blue death feigning beetle - Asbolus verrucosus.</title>
        <authorList>
            <person name="Rider S.D."/>
        </authorList>
    </citation>
    <scope>NUCLEOTIDE SEQUENCE [LARGE SCALE GENOMIC DNA]</scope>
    <source>
        <strain evidence="3">Butters</strain>
        <tissue evidence="3">Head and leg muscle</tissue>
    </source>
</reference>
<keyword evidence="1" id="KW-0472">Membrane</keyword>
<dbReference type="InterPro" id="IPR013120">
    <property type="entry name" value="FAR_NAD-bd"/>
</dbReference>
<keyword evidence="1" id="KW-0444">Lipid biosynthesis</keyword>
<evidence type="ECO:0000259" key="2">
    <source>
        <dbReference type="Pfam" id="PF07993"/>
    </source>
</evidence>
<keyword evidence="1" id="KW-0521">NADP</keyword>
<comment type="catalytic activity">
    <reaction evidence="1">
        <text>a long-chain fatty acyl-CoA + 2 NADPH + 2 H(+) = a long-chain primary fatty alcohol + 2 NADP(+) + CoA</text>
        <dbReference type="Rhea" id="RHEA:52716"/>
        <dbReference type="ChEBI" id="CHEBI:15378"/>
        <dbReference type="ChEBI" id="CHEBI:57287"/>
        <dbReference type="ChEBI" id="CHEBI:57783"/>
        <dbReference type="ChEBI" id="CHEBI:58349"/>
        <dbReference type="ChEBI" id="CHEBI:77396"/>
        <dbReference type="ChEBI" id="CHEBI:83139"/>
        <dbReference type="EC" id="1.2.1.84"/>
    </reaction>
</comment>
<feature type="transmembrane region" description="Helical" evidence="1">
    <location>
        <begin position="310"/>
        <end position="334"/>
    </location>
</feature>
<keyword evidence="1" id="KW-0812">Transmembrane</keyword>
<dbReference type="Pfam" id="PF07993">
    <property type="entry name" value="NAD_binding_4"/>
    <property type="match status" value="2"/>
</dbReference>
<dbReference type="GO" id="GO:0005777">
    <property type="term" value="C:peroxisome"/>
    <property type="evidence" value="ECO:0007669"/>
    <property type="project" value="TreeGrafter"/>
</dbReference>
<dbReference type="CDD" id="cd05236">
    <property type="entry name" value="FAR-N_SDR_e"/>
    <property type="match status" value="1"/>
</dbReference>
<dbReference type="AlphaFoldDB" id="A0A482VPN6"/>
<evidence type="ECO:0000256" key="1">
    <source>
        <dbReference type="RuleBase" id="RU363097"/>
    </source>
</evidence>
<dbReference type="InterPro" id="IPR036291">
    <property type="entry name" value="NAD(P)-bd_dom_sf"/>
</dbReference>
<comment type="function">
    <text evidence="1">Catalyzes the reduction of fatty acyl-CoA to fatty alcohols.</text>
</comment>
<keyword evidence="4" id="KW-1185">Reference proteome</keyword>
<keyword evidence="1" id="KW-1133">Transmembrane helix</keyword>
<accession>A0A482VPN6</accession>
<dbReference type="InterPro" id="IPR026055">
    <property type="entry name" value="FAR"/>
</dbReference>
<dbReference type="GO" id="GO:0080019">
    <property type="term" value="F:alcohol-forming very long-chain fatty acyl-CoA reductase activity"/>
    <property type="evidence" value="ECO:0007669"/>
    <property type="project" value="InterPro"/>
</dbReference>
<comment type="similarity">
    <text evidence="1">Belongs to the fatty acyl-CoA reductase family.</text>
</comment>
<feature type="non-terminal residue" evidence="3">
    <location>
        <position position="1"/>
    </location>
</feature>
<dbReference type="Gene3D" id="3.40.50.720">
    <property type="entry name" value="NAD(P)-binding Rossmann-like Domain"/>
    <property type="match status" value="1"/>
</dbReference>
<dbReference type="PANTHER" id="PTHR11011:SF12">
    <property type="entry name" value="FATTY ACYL-COA REDUCTASE"/>
    <property type="match status" value="1"/>
</dbReference>
<feature type="domain" description="Thioester reductase (TE)" evidence="2">
    <location>
        <begin position="75"/>
        <end position="245"/>
    </location>
</feature>
<gene>
    <name evidence="3" type="ORF">BDFB_001639</name>
</gene>
<evidence type="ECO:0000313" key="4">
    <source>
        <dbReference type="Proteomes" id="UP000292052"/>
    </source>
</evidence>
<dbReference type="GO" id="GO:0102965">
    <property type="term" value="F:alcohol-forming long-chain fatty acyl-CoA reductase activity"/>
    <property type="evidence" value="ECO:0007669"/>
    <property type="project" value="UniProtKB-EC"/>
</dbReference>
<dbReference type="EC" id="1.2.1.84" evidence="1"/>
<dbReference type="PANTHER" id="PTHR11011">
    <property type="entry name" value="MALE STERILITY PROTEIN 2-RELATED"/>
    <property type="match status" value="1"/>
</dbReference>
<name>A0A482VPN6_ASBVE</name>
<sequence>LQNNMTTENKSVIAEWYTGKSIFITGGSGFMGKVLVEKLLYSCNGIKHIYILMRSKRGKNPVTRIEEMWTLPVTTLKLEANLKDAVEQNVAGTVRIIDLAKKINNLLVFVHFSTAFCSSDIEVFEEKVYDCRDNPRDVIEVAKWMKLDPLEVATPSIIAPHPNTYTYSKRLAEKVVADEVDNMPVCIIRPSIVCPAALEPLPGWVDSLNGPMGLLVGAGKGVIRSMHAKAENKAQVVPVDIAINAAIVIAQRVGSGTIKSKEVPVYNLTQDEVVPITMGEVLNKGRAIVYDNPFEGQIWYPDGDLRSSKLVHNIYCILLHWLPAYFIDLLLFIFRYKTL</sequence>
<organism evidence="3 4">
    <name type="scientific">Asbolus verrucosus</name>
    <name type="common">Desert ironclad beetle</name>
    <dbReference type="NCBI Taxonomy" id="1661398"/>
    <lineage>
        <taxon>Eukaryota</taxon>
        <taxon>Metazoa</taxon>
        <taxon>Ecdysozoa</taxon>
        <taxon>Arthropoda</taxon>
        <taxon>Hexapoda</taxon>
        <taxon>Insecta</taxon>
        <taxon>Pterygota</taxon>
        <taxon>Neoptera</taxon>
        <taxon>Endopterygota</taxon>
        <taxon>Coleoptera</taxon>
        <taxon>Polyphaga</taxon>
        <taxon>Cucujiformia</taxon>
        <taxon>Tenebrionidae</taxon>
        <taxon>Pimeliinae</taxon>
        <taxon>Asbolus</taxon>
    </lineage>
</organism>
<keyword evidence="1" id="KW-0560">Oxidoreductase</keyword>
<keyword evidence="1" id="KW-0443">Lipid metabolism</keyword>